<evidence type="ECO:0000313" key="2">
    <source>
        <dbReference type="Proteomes" id="UP001146351"/>
    </source>
</evidence>
<name>A0A9W9LUV3_9EURO</name>
<evidence type="ECO:0000313" key="1">
    <source>
        <dbReference type="EMBL" id="KAJ5178856.1"/>
    </source>
</evidence>
<dbReference type="EMBL" id="JAPQKO010000002">
    <property type="protein sequence ID" value="KAJ5178856.1"/>
    <property type="molecule type" value="Genomic_DNA"/>
</dbReference>
<comment type="caution">
    <text evidence="1">The sequence shown here is derived from an EMBL/GenBank/DDBJ whole genome shotgun (WGS) entry which is preliminary data.</text>
</comment>
<reference evidence="1" key="2">
    <citation type="journal article" date="2023" name="IMA Fungus">
        <title>Comparative genomic study of the Penicillium genus elucidates a diverse pangenome and 15 lateral gene transfer events.</title>
        <authorList>
            <person name="Petersen C."/>
            <person name="Sorensen T."/>
            <person name="Nielsen M.R."/>
            <person name="Sondergaard T.E."/>
            <person name="Sorensen J.L."/>
            <person name="Fitzpatrick D.A."/>
            <person name="Frisvad J.C."/>
            <person name="Nielsen K.L."/>
        </authorList>
    </citation>
    <scope>NUCLEOTIDE SEQUENCE</scope>
    <source>
        <strain evidence="1">IBT 21917</strain>
    </source>
</reference>
<organism evidence="1 2">
    <name type="scientific">Penicillium capsulatum</name>
    <dbReference type="NCBI Taxonomy" id="69766"/>
    <lineage>
        <taxon>Eukaryota</taxon>
        <taxon>Fungi</taxon>
        <taxon>Dikarya</taxon>
        <taxon>Ascomycota</taxon>
        <taxon>Pezizomycotina</taxon>
        <taxon>Eurotiomycetes</taxon>
        <taxon>Eurotiomycetidae</taxon>
        <taxon>Eurotiales</taxon>
        <taxon>Aspergillaceae</taxon>
        <taxon>Penicillium</taxon>
    </lineage>
</organism>
<dbReference type="Pfam" id="PF12520">
    <property type="entry name" value="DUF3723"/>
    <property type="match status" value="1"/>
</dbReference>
<dbReference type="Proteomes" id="UP001146351">
    <property type="component" value="Unassembled WGS sequence"/>
</dbReference>
<dbReference type="InterPro" id="IPR022198">
    <property type="entry name" value="DUF3723"/>
</dbReference>
<dbReference type="AlphaFoldDB" id="A0A9W9LUV3"/>
<protein>
    <submittedName>
        <fullName evidence="1">Uncharacterized protein</fullName>
    </submittedName>
</protein>
<keyword evidence="2" id="KW-1185">Reference proteome</keyword>
<proteinExistence type="predicted"/>
<gene>
    <name evidence="1" type="ORF">N7492_002066</name>
</gene>
<accession>A0A9W9LUV3</accession>
<sequence>MSDDWIHSAKQSSYHGRAKVMLGHFDLSDTSGTRTTREEHINSLVRVFESEGCMRSSPDNYVKVIVERNLLQQFLTGQGLSEAHLHGELQFLDFPSDFRLTLLHGKHRLLAAERFLWDKWWVAEFYSEGKSSNFLDYSLAYLLQIFPKTYDSSFTKNTRTLSDFLMAISTKIYGPLRRKGMLTLKLNGVEGSRVV</sequence>
<reference evidence="1" key="1">
    <citation type="submission" date="2022-11" db="EMBL/GenBank/DDBJ databases">
        <authorList>
            <person name="Petersen C."/>
        </authorList>
    </citation>
    <scope>NUCLEOTIDE SEQUENCE</scope>
    <source>
        <strain evidence="1">IBT 21917</strain>
    </source>
</reference>
<dbReference type="OrthoDB" id="4227485at2759"/>